<comment type="caution">
    <text evidence="2">The sequence shown here is derived from an EMBL/GenBank/DDBJ whole genome shotgun (WGS) entry which is preliminary data.</text>
</comment>
<evidence type="ECO:0000313" key="2">
    <source>
        <dbReference type="EMBL" id="DAD19737.1"/>
    </source>
</evidence>
<evidence type="ECO:0000256" key="1">
    <source>
        <dbReference type="SAM" id="Phobius"/>
    </source>
</evidence>
<keyword evidence="3" id="KW-1185">Reference proteome</keyword>
<name>A0A822XHM2_NELNU</name>
<protein>
    <submittedName>
        <fullName evidence="2">Uncharacterized protein</fullName>
    </submittedName>
</protein>
<proteinExistence type="predicted"/>
<accession>A0A822XHM2</accession>
<keyword evidence="1" id="KW-1133">Transmembrane helix</keyword>
<dbReference type="Proteomes" id="UP000607653">
    <property type="component" value="Unassembled WGS sequence"/>
</dbReference>
<gene>
    <name evidence="2" type="ORF">HUJ06_021200</name>
</gene>
<dbReference type="EMBL" id="DUZY01000001">
    <property type="protein sequence ID" value="DAD19737.1"/>
    <property type="molecule type" value="Genomic_DNA"/>
</dbReference>
<keyword evidence="1" id="KW-0472">Membrane</keyword>
<feature type="transmembrane region" description="Helical" evidence="1">
    <location>
        <begin position="54"/>
        <end position="70"/>
    </location>
</feature>
<reference evidence="2 3" key="1">
    <citation type="journal article" date="2020" name="Mol. Biol. Evol.">
        <title>Distinct Expression and Methylation Patterns for Genes with Different Fates following a Single Whole-Genome Duplication in Flowering Plants.</title>
        <authorList>
            <person name="Shi T."/>
            <person name="Rahmani R.S."/>
            <person name="Gugger P.F."/>
            <person name="Wang M."/>
            <person name="Li H."/>
            <person name="Zhang Y."/>
            <person name="Li Z."/>
            <person name="Wang Q."/>
            <person name="Van de Peer Y."/>
            <person name="Marchal K."/>
            <person name="Chen J."/>
        </authorList>
    </citation>
    <scope>NUCLEOTIDE SEQUENCE [LARGE SCALE GENOMIC DNA]</scope>
    <source>
        <tissue evidence="2">Leaf</tissue>
    </source>
</reference>
<evidence type="ECO:0000313" key="3">
    <source>
        <dbReference type="Proteomes" id="UP000607653"/>
    </source>
</evidence>
<dbReference type="AlphaFoldDB" id="A0A822XHM2"/>
<keyword evidence="1" id="KW-0812">Transmembrane</keyword>
<organism evidence="2 3">
    <name type="scientific">Nelumbo nucifera</name>
    <name type="common">Sacred lotus</name>
    <dbReference type="NCBI Taxonomy" id="4432"/>
    <lineage>
        <taxon>Eukaryota</taxon>
        <taxon>Viridiplantae</taxon>
        <taxon>Streptophyta</taxon>
        <taxon>Embryophyta</taxon>
        <taxon>Tracheophyta</taxon>
        <taxon>Spermatophyta</taxon>
        <taxon>Magnoliopsida</taxon>
        <taxon>Proteales</taxon>
        <taxon>Nelumbonaceae</taxon>
        <taxon>Nelumbo</taxon>
    </lineage>
</organism>
<sequence>MESGNNGNLSNFIKGKVNCIDDHLKRSTTKEKLKNPLTKLNKERRKKMEKQIKEWRLVLILSFLFVFIYRKTSRYCQVAGKF</sequence>